<feature type="domain" description="ABC transmembrane type-1" evidence="12">
    <location>
        <begin position="32"/>
        <end position="314"/>
    </location>
</feature>
<dbReference type="GO" id="GO:0005886">
    <property type="term" value="C:plasma membrane"/>
    <property type="evidence" value="ECO:0007669"/>
    <property type="project" value="UniProtKB-SubCell"/>
</dbReference>
<dbReference type="InterPro" id="IPR036640">
    <property type="entry name" value="ABC1_TM_sf"/>
</dbReference>
<feature type="transmembrane region" description="Helical" evidence="10">
    <location>
        <begin position="31"/>
        <end position="52"/>
    </location>
</feature>
<comment type="subcellular location">
    <subcellularLocation>
        <location evidence="1">Cell membrane</location>
        <topology evidence="1">Multi-pass membrane protein</topology>
    </subcellularLocation>
</comment>
<evidence type="ECO:0000259" key="11">
    <source>
        <dbReference type="PROSITE" id="PS50893"/>
    </source>
</evidence>
<dbReference type="InterPro" id="IPR003593">
    <property type="entry name" value="AAA+_ATPase"/>
</dbReference>
<proteinExistence type="predicted"/>
<dbReference type="SUPFAM" id="SSF52540">
    <property type="entry name" value="P-loop containing nucleoside triphosphate hydrolases"/>
    <property type="match status" value="1"/>
</dbReference>
<dbReference type="FunFam" id="3.40.50.300:FF:001001">
    <property type="entry name" value="Multidrug ABC transporter ATP-binding protein"/>
    <property type="match status" value="1"/>
</dbReference>
<dbReference type="SMART" id="SM00382">
    <property type="entry name" value="AAA"/>
    <property type="match status" value="1"/>
</dbReference>
<feature type="transmembrane region" description="Helical" evidence="10">
    <location>
        <begin position="171"/>
        <end position="190"/>
    </location>
</feature>
<keyword evidence="6" id="KW-0547">Nucleotide-binding</keyword>
<evidence type="ECO:0000256" key="7">
    <source>
        <dbReference type="ARBA" id="ARBA00022840"/>
    </source>
</evidence>
<dbReference type="GO" id="GO:0005524">
    <property type="term" value="F:ATP binding"/>
    <property type="evidence" value="ECO:0007669"/>
    <property type="project" value="UniProtKB-KW"/>
</dbReference>
<dbReference type="GO" id="GO:0016887">
    <property type="term" value="F:ATP hydrolysis activity"/>
    <property type="evidence" value="ECO:0007669"/>
    <property type="project" value="InterPro"/>
</dbReference>
<keyword evidence="5 10" id="KW-0812">Transmembrane</keyword>
<evidence type="ECO:0000256" key="9">
    <source>
        <dbReference type="ARBA" id="ARBA00023136"/>
    </source>
</evidence>
<dbReference type="PROSITE" id="PS50929">
    <property type="entry name" value="ABC_TM1F"/>
    <property type="match status" value="1"/>
</dbReference>
<dbReference type="InterPro" id="IPR039421">
    <property type="entry name" value="Type_1_exporter"/>
</dbReference>
<reference evidence="13" key="1">
    <citation type="submission" date="2023-03" db="EMBL/GenBank/DDBJ databases">
        <title>Actinorhabdospora filicis NBRC 111898.</title>
        <authorList>
            <person name="Ichikawa N."/>
            <person name="Sato H."/>
            <person name="Tonouchi N."/>
        </authorList>
    </citation>
    <scope>NUCLEOTIDE SEQUENCE</scope>
    <source>
        <strain evidence="13">NBRC 111898</strain>
    </source>
</reference>
<dbReference type="SUPFAM" id="SSF90123">
    <property type="entry name" value="ABC transporter transmembrane region"/>
    <property type="match status" value="1"/>
</dbReference>
<evidence type="ECO:0000256" key="3">
    <source>
        <dbReference type="ARBA" id="ARBA00022475"/>
    </source>
</evidence>
<keyword evidence="14" id="KW-1185">Reference proteome</keyword>
<evidence type="ECO:0000256" key="6">
    <source>
        <dbReference type="ARBA" id="ARBA00022741"/>
    </source>
</evidence>
<dbReference type="PROSITE" id="PS50893">
    <property type="entry name" value="ABC_TRANSPORTER_2"/>
    <property type="match status" value="1"/>
</dbReference>
<evidence type="ECO:0000256" key="1">
    <source>
        <dbReference type="ARBA" id="ARBA00004651"/>
    </source>
</evidence>
<dbReference type="InterPro" id="IPR003439">
    <property type="entry name" value="ABC_transporter-like_ATP-bd"/>
</dbReference>
<dbReference type="InterPro" id="IPR011527">
    <property type="entry name" value="ABC1_TM_dom"/>
</dbReference>
<dbReference type="Gene3D" id="3.40.50.300">
    <property type="entry name" value="P-loop containing nucleotide triphosphate hydrolases"/>
    <property type="match status" value="1"/>
</dbReference>
<name>A0A9W6SFR6_9ACTN</name>
<accession>A0A9W6SFR6</accession>
<dbReference type="PANTHER" id="PTHR43394">
    <property type="entry name" value="ATP-DEPENDENT PERMEASE MDL1, MITOCHONDRIAL"/>
    <property type="match status" value="1"/>
</dbReference>
<sequence>MSAQGNLLPVATGRESWRTLRALARARRWPLIAAVAALVAGSLLAMLTPLVLGRIVDLVAAGKGAAAMTGPAAALVAVAIGAAFLKALGQVLVARVGEPSVAELREKALERALDLDLETVEAAGTGDLVSRVTEDMQLVAEVARDILAYFAISLLTIALTVVGLGALDWRFALAGLCAVPIQALTARWYLKAAPEVYAAERVARGALAQRQLDSIGGARTVRAFGLGERHLAGVAEASRAAIGLAMRAVRTQTRFYGRLNGAEFVGLTAILIVGFLMVRADIASIGEATAAALLFIRLFDPINIVLGLLDDIQQGGAGLARLAGVIDMPRRPAPEHPREPASAAVETEGVTFAYRPGHVVVDGVDLSVAPGERVALVGASGAGKTTLVKLIGGVHATGGGAVRLGGVPLEDLDQATLRRTVALVSQEVHVFAGTVADDLRLAAPEATEERLWEVLTMVGADGWATALPHGLATVVGEGGHRLTPTQGQQLALARLALADPPIAVLDEATAEAGSAGSRELEAAAARVLRGRTSLVVAHRLSQAADSDRVVVMAGGRVVEQGPHEELIAAGGGYARLWEAWRAHRAE</sequence>
<feature type="transmembrane region" description="Helical" evidence="10">
    <location>
        <begin position="255"/>
        <end position="278"/>
    </location>
</feature>
<evidence type="ECO:0000256" key="5">
    <source>
        <dbReference type="ARBA" id="ARBA00022692"/>
    </source>
</evidence>
<evidence type="ECO:0000256" key="8">
    <source>
        <dbReference type="ARBA" id="ARBA00022989"/>
    </source>
</evidence>
<evidence type="ECO:0000313" key="14">
    <source>
        <dbReference type="Proteomes" id="UP001165079"/>
    </source>
</evidence>
<evidence type="ECO:0000256" key="4">
    <source>
        <dbReference type="ARBA" id="ARBA00022519"/>
    </source>
</evidence>
<evidence type="ECO:0000256" key="10">
    <source>
        <dbReference type="SAM" id="Phobius"/>
    </source>
</evidence>
<evidence type="ECO:0000256" key="2">
    <source>
        <dbReference type="ARBA" id="ARBA00022448"/>
    </source>
</evidence>
<keyword evidence="9 10" id="KW-0472">Membrane</keyword>
<keyword evidence="7" id="KW-0067">ATP-binding</keyword>
<dbReference type="Pfam" id="PF00005">
    <property type="entry name" value="ABC_tran"/>
    <property type="match status" value="1"/>
</dbReference>
<dbReference type="Pfam" id="PF00664">
    <property type="entry name" value="ABC_membrane"/>
    <property type="match status" value="1"/>
</dbReference>
<keyword evidence="4" id="KW-0997">Cell inner membrane</keyword>
<dbReference type="Gene3D" id="1.20.1560.10">
    <property type="entry name" value="ABC transporter type 1, transmembrane domain"/>
    <property type="match status" value="1"/>
</dbReference>
<dbReference type="EMBL" id="BSTX01000001">
    <property type="protein sequence ID" value="GLZ75498.1"/>
    <property type="molecule type" value="Genomic_DNA"/>
</dbReference>
<evidence type="ECO:0000313" key="13">
    <source>
        <dbReference type="EMBL" id="GLZ75498.1"/>
    </source>
</evidence>
<keyword evidence="8 10" id="KW-1133">Transmembrane helix</keyword>
<dbReference type="AlphaFoldDB" id="A0A9W6SFR6"/>
<dbReference type="RefSeq" id="WP_285660735.1">
    <property type="nucleotide sequence ID" value="NZ_BSTX01000001.1"/>
</dbReference>
<dbReference type="PANTHER" id="PTHR43394:SF1">
    <property type="entry name" value="ATP-BINDING CASSETTE SUB-FAMILY B MEMBER 10, MITOCHONDRIAL"/>
    <property type="match status" value="1"/>
</dbReference>
<organism evidence="13 14">
    <name type="scientific">Actinorhabdospora filicis</name>
    <dbReference type="NCBI Taxonomy" id="1785913"/>
    <lineage>
        <taxon>Bacteria</taxon>
        <taxon>Bacillati</taxon>
        <taxon>Actinomycetota</taxon>
        <taxon>Actinomycetes</taxon>
        <taxon>Micromonosporales</taxon>
        <taxon>Micromonosporaceae</taxon>
        <taxon>Actinorhabdospora</taxon>
    </lineage>
</organism>
<protein>
    <submittedName>
        <fullName evidence="13">Multidrug ABC transporter permease</fullName>
    </submittedName>
</protein>
<dbReference type="GO" id="GO:0015421">
    <property type="term" value="F:ABC-type oligopeptide transporter activity"/>
    <property type="evidence" value="ECO:0007669"/>
    <property type="project" value="TreeGrafter"/>
</dbReference>
<dbReference type="Proteomes" id="UP001165079">
    <property type="component" value="Unassembled WGS sequence"/>
</dbReference>
<dbReference type="CDD" id="cd07346">
    <property type="entry name" value="ABC_6TM_exporters"/>
    <property type="match status" value="1"/>
</dbReference>
<feature type="transmembrane region" description="Helical" evidence="10">
    <location>
        <begin position="146"/>
        <end position="165"/>
    </location>
</feature>
<comment type="caution">
    <text evidence="13">The sequence shown here is derived from an EMBL/GenBank/DDBJ whole genome shotgun (WGS) entry which is preliminary data.</text>
</comment>
<feature type="domain" description="ABC transporter" evidence="11">
    <location>
        <begin position="345"/>
        <end position="579"/>
    </location>
</feature>
<gene>
    <name evidence="13" type="ORF">Afil01_03050</name>
</gene>
<keyword evidence="3" id="KW-1003">Cell membrane</keyword>
<evidence type="ECO:0000259" key="12">
    <source>
        <dbReference type="PROSITE" id="PS50929"/>
    </source>
</evidence>
<keyword evidence="2" id="KW-0813">Transport</keyword>
<feature type="transmembrane region" description="Helical" evidence="10">
    <location>
        <begin position="64"/>
        <end position="85"/>
    </location>
</feature>
<dbReference type="InterPro" id="IPR027417">
    <property type="entry name" value="P-loop_NTPase"/>
</dbReference>